<dbReference type="Proteomes" id="UP000094147">
    <property type="component" value="Chromosome"/>
</dbReference>
<dbReference type="KEGG" id="ksd:KS2013_2181"/>
<dbReference type="PROSITE" id="PS51257">
    <property type="entry name" value="PROKAR_LIPOPROTEIN"/>
    <property type="match status" value="1"/>
</dbReference>
<proteinExistence type="predicted"/>
<dbReference type="PANTHER" id="PTHR35535:SF1">
    <property type="entry name" value="HEAT SHOCK PROTEIN HSLJ"/>
    <property type="match status" value="1"/>
</dbReference>
<dbReference type="RefSeq" id="WP_068993820.1">
    <property type="nucleotide sequence ID" value="NZ_CP012418.1"/>
</dbReference>
<organism evidence="2 3">
    <name type="scientific">Kangiella sediminilitoris</name>
    <dbReference type="NCBI Taxonomy" id="1144748"/>
    <lineage>
        <taxon>Bacteria</taxon>
        <taxon>Pseudomonadati</taxon>
        <taxon>Pseudomonadota</taxon>
        <taxon>Gammaproteobacteria</taxon>
        <taxon>Kangiellales</taxon>
        <taxon>Kangiellaceae</taxon>
        <taxon>Kangiella</taxon>
    </lineage>
</organism>
<sequence length="363" mass="40209">MRYVLATILSILTLTGLSACKKEVADSSAQAQSIKVSATLMYRERMLAPNGSSLTVTIQDVSIADKPAEIISEEIIGLSDGIQLPLKIALEANRKDLKSNHTYTLHAKVRDPEGRLMWITTQNHRINTENSSVELGEIMMQRVQSGTVSAETNDRLYPIPYRALGNEPGWIAYISQESIKIDTSYGQKTVTTPRPQPQPYKGGYKYHAQTESHVAIIDIRRKLCYDGMSGRPFPNRVVLTLDGKVFEGCGGDPKSLLTGHEWVVEDLADEGVIDNSRITINFNEEGRVSGSTSCNSYSVAYEMTGENLTFKTPVNTMKACIPALMSQEQKFLTMLSEVNRYDIDGKGALILTTKDGKRIIARH</sequence>
<dbReference type="Gene3D" id="2.40.128.270">
    <property type="match status" value="1"/>
</dbReference>
<evidence type="ECO:0000259" key="1">
    <source>
        <dbReference type="Pfam" id="PF03724"/>
    </source>
</evidence>
<dbReference type="InterPro" id="IPR038670">
    <property type="entry name" value="HslJ-like_sf"/>
</dbReference>
<dbReference type="OrthoDB" id="5348860at2"/>
<dbReference type="InterPro" id="IPR053147">
    <property type="entry name" value="Hsp_HslJ-like"/>
</dbReference>
<dbReference type="Pfam" id="PF03724">
    <property type="entry name" value="META"/>
    <property type="match status" value="1"/>
</dbReference>
<accession>A0A1B3BDJ6</accession>
<protein>
    <submittedName>
        <fullName evidence="2">Putative secreted protein containing HslJ-like protein</fullName>
    </submittedName>
</protein>
<reference evidence="3" key="1">
    <citation type="submission" date="2015-08" db="EMBL/GenBank/DDBJ databases">
        <authorList>
            <person name="Kim K.M."/>
        </authorList>
    </citation>
    <scope>NUCLEOTIDE SEQUENCE [LARGE SCALE GENOMIC DNA]</scope>
    <source>
        <strain evidence="3">KCTC 23892</strain>
    </source>
</reference>
<dbReference type="Pfam" id="PF09619">
    <property type="entry name" value="YscW"/>
    <property type="match status" value="1"/>
</dbReference>
<dbReference type="EMBL" id="CP012418">
    <property type="protein sequence ID" value="AOE50886.1"/>
    <property type="molecule type" value="Genomic_DNA"/>
</dbReference>
<dbReference type="AlphaFoldDB" id="A0A1B3BDJ6"/>
<dbReference type="InterPro" id="IPR039366">
    <property type="entry name" value="Pilotin"/>
</dbReference>
<feature type="domain" description="DUF306" evidence="1">
    <location>
        <begin position="256"/>
        <end position="360"/>
    </location>
</feature>
<dbReference type="STRING" id="1144748.KS2013_2181"/>
<gene>
    <name evidence="2" type="ORF">KS2013_2181</name>
</gene>
<dbReference type="PANTHER" id="PTHR35535">
    <property type="entry name" value="HEAT SHOCK PROTEIN HSLJ"/>
    <property type="match status" value="1"/>
</dbReference>
<evidence type="ECO:0000313" key="3">
    <source>
        <dbReference type="Proteomes" id="UP000094147"/>
    </source>
</evidence>
<keyword evidence="3" id="KW-1185">Reference proteome</keyword>
<evidence type="ECO:0000313" key="2">
    <source>
        <dbReference type="EMBL" id="AOE50886.1"/>
    </source>
</evidence>
<dbReference type="InterPro" id="IPR005184">
    <property type="entry name" value="DUF306_Meta_HslJ"/>
</dbReference>
<name>A0A1B3BDJ6_9GAMM</name>